<name>A0ABN6DU94_9BACT</name>
<reference evidence="2 3" key="1">
    <citation type="journal article" date="2016" name="C (Basel)">
        <title>Selective Growth of and Electricity Production by Marine Exoelectrogenic Bacteria in Self-Aggregated Hydrogel of Microbially Reduced Graphene Oxide.</title>
        <authorList>
            <person name="Yoshida N."/>
            <person name="Goto Y."/>
            <person name="Miyata Y."/>
        </authorList>
    </citation>
    <scope>NUCLEOTIDE SEQUENCE [LARGE SCALE GENOMIC DNA]</scope>
    <source>
        <strain evidence="2 3">NIT-T3</strain>
    </source>
</reference>
<feature type="chain" id="PRO_5046728381" description="Secreted protein" evidence="1">
    <location>
        <begin position="28"/>
        <end position="146"/>
    </location>
</feature>
<reference evidence="2 3" key="2">
    <citation type="journal article" date="2021" name="Int. J. Syst. Evol. Microbiol.">
        <title>Isolation and Polyphasic Characterization of Desulfuromonas versatilis sp. Nov., an Electrogenic Bacteria Capable of Versatile Metabolism Isolated from a Graphene Oxide-Reducing Enrichment Culture.</title>
        <authorList>
            <person name="Xie L."/>
            <person name="Yoshida N."/>
            <person name="Ishii S."/>
            <person name="Meng L."/>
        </authorList>
    </citation>
    <scope>NUCLEOTIDE SEQUENCE [LARGE SCALE GENOMIC DNA]</scope>
    <source>
        <strain evidence="2 3">NIT-T3</strain>
    </source>
</reference>
<proteinExistence type="predicted"/>
<evidence type="ECO:0000313" key="3">
    <source>
        <dbReference type="Proteomes" id="UP001319827"/>
    </source>
</evidence>
<dbReference type="RefSeq" id="WP_221251150.1">
    <property type="nucleotide sequence ID" value="NZ_AP024355.1"/>
</dbReference>
<keyword evidence="3" id="KW-1185">Reference proteome</keyword>
<feature type="signal peptide" evidence="1">
    <location>
        <begin position="1"/>
        <end position="27"/>
    </location>
</feature>
<gene>
    <name evidence="2" type="ORF">DESUT3_07570</name>
</gene>
<protein>
    <recommendedName>
        <fullName evidence="4">Secreted protein</fullName>
    </recommendedName>
</protein>
<sequence>MTRLLRKTTALLLLLSYFFFGSTPAQALLWCQEADGYTHLEFNLAGSCELSCVGEEKFHPDEATAPGGPSLASPADQCSDTTLALQQLRSEPGHPEPGQQLLPALPSATSATLRPQAALFQPAKPAPAPPPSPQYLVALRTIVLRN</sequence>
<evidence type="ECO:0000256" key="1">
    <source>
        <dbReference type="SAM" id="SignalP"/>
    </source>
</evidence>
<evidence type="ECO:0000313" key="2">
    <source>
        <dbReference type="EMBL" id="BCR03688.1"/>
    </source>
</evidence>
<keyword evidence="1" id="KW-0732">Signal</keyword>
<accession>A0ABN6DU94</accession>
<organism evidence="2 3">
    <name type="scientific">Desulfuromonas versatilis</name>
    <dbReference type="NCBI Taxonomy" id="2802975"/>
    <lineage>
        <taxon>Bacteria</taxon>
        <taxon>Pseudomonadati</taxon>
        <taxon>Thermodesulfobacteriota</taxon>
        <taxon>Desulfuromonadia</taxon>
        <taxon>Desulfuromonadales</taxon>
        <taxon>Desulfuromonadaceae</taxon>
        <taxon>Desulfuromonas</taxon>
    </lineage>
</organism>
<dbReference type="Proteomes" id="UP001319827">
    <property type="component" value="Chromosome"/>
</dbReference>
<evidence type="ECO:0008006" key="4">
    <source>
        <dbReference type="Google" id="ProtNLM"/>
    </source>
</evidence>
<dbReference type="EMBL" id="AP024355">
    <property type="protein sequence ID" value="BCR03688.1"/>
    <property type="molecule type" value="Genomic_DNA"/>
</dbReference>